<gene>
    <name evidence="14" type="primary">ileS</name>
    <name evidence="18" type="ORF">FC56_GL000056</name>
</gene>
<evidence type="ECO:0000256" key="9">
    <source>
        <dbReference type="ARBA" id="ARBA00022840"/>
    </source>
</evidence>
<feature type="binding site" evidence="14">
    <location>
        <position position="584"/>
    </location>
    <ligand>
        <name>L-isoleucyl-5'-AMP</name>
        <dbReference type="ChEBI" id="CHEBI:178002"/>
    </ligand>
</feature>
<dbReference type="InterPro" id="IPR010663">
    <property type="entry name" value="Znf_FPG/IleRS"/>
</dbReference>
<dbReference type="STRING" id="1423802.FC56_GL000056"/>
<keyword evidence="19" id="KW-1185">Reference proteome</keyword>
<dbReference type="SUPFAM" id="SSF52374">
    <property type="entry name" value="Nucleotidylyl transferase"/>
    <property type="match status" value="1"/>
</dbReference>
<dbReference type="GO" id="GO:0006428">
    <property type="term" value="P:isoleucyl-tRNA aminoacylation"/>
    <property type="evidence" value="ECO:0007669"/>
    <property type="project" value="UniProtKB-UniRule"/>
</dbReference>
<comment type="cofactor">
    <cofactor evidence="14">
        <name>Zn(2+)</name>
        <dbReference type="ChEBI" id="CHEBI:29105"/>
    </cofactor>
    <text evidence="14">Binds 1 zinc ion per subunit.</text>
</comment>
<keyword evidence="9 14" id="KW-0067">ATP-binding</keyword>
<sequence>MHSKIGWYHEDFVPSGGVFLFSERKENMRVKDTLNLGKTKFKMRGNLPVKEVERQKAWEENDLYQQRQKLNEGKPSFVLHDGPPYANGDIHMGHAMNKISKDIIVRFKSMAGFRAPFVPGWDTHGLPIEQQLKKEGYDRKKMGINEFRRLCHEYALKQVERQKEEFKRLGISAEWDNPYLTLQPEFEAAQIRAFGAMAEQGLIYRGKKPVFWSWSSESALAEAEVEYHDVTSPSAFYAEKVIDGKGVLDNDNTYMVVWTTTPWTIPGSEGIVVSPDFNYSVVKPAGDDRQFVVATEMLNKVTDMFGWDDYETVKVVTGKDLEYIVAQHPLDESRELLTMLGDYVTLDAGTGLVHTAPGFGEDDFRVGKQYGLDIFVPVDDKGYMTEEAGPDFAGVFYEDANQIALDKLKEAGLLLHYMPYEHSYPFDWRTKKPIIFRATPQWFASVDKIKEPILEALKDVKFHPEWGNRRLANMIKGRGDWVISRQRVWGVPLPIFYAEDGTAIITPETIEHVANLFAEHGSDIWFEKDAKDLLPAGFTSEHSPNGEFTKENDIMDVWFDSGTSHQGVLAQRDYLTYPADLNLEGSDQYRGWFNSSLITSVAVSNHAPYKEIISQGFTLDGNGHKMSKSLGNTIAPEDVIKQMGAEIVRLWVTSVDTSADVRVSMESFKKVSDMYKKIRNTMRYLLANTSDFDAKTNAIDFADLEAADQYMLVRLNQFIETATDLYDHYNFLELNKRLMSFISNDLSAFYLDFAKDVVYIDSTDGHKRRSMQTVMYAIAVALTKLMTPILPHTTEEIWTFLNEPEEFVQLAEMPKVNHFADEAMILSKWDQFLELRVNVLKALEEARDAKLIGKSSEAALTLYVSDETKALLDSLHTDLATILMVSELTIAPIADASDDSERFDDNLAVLVARATGEVCERCRLVRKDIAADPDYPTLCASCAHIVRSEFPETATEGFEE</sequence>
<dbReference type="Gene3D" id="1.10.730.20">
    <property type="match status" value="1"/>
</dbReference>
<dbReference type="GO" id="GO:0005524">
    <property type="term" value="F:ATP binding"/>
    <property type="evidence" value="ECO:0007669"/>
    <property type="project" value="UniProtKB-UniRule"/>
</dbReference>
<evidence type="ECO:0000256" key="2">
    <source>
        <dbReference type="ARBA" id="ARBA00006887"/>
    </source>
</evidence>
<dbReference type="Proteomes" id="UP000051256">
    <property type="component" value="Unassembled WGS sequence"/>
</dbReference>
<feature type="binding site" evidence="14">
    <location>
        <position position="628"/>
    </location>
    <ligand>
        <name>ATP</name>
        <dbReference type="ChEBI" id="CHEBI:30616"/>
    </ligand>
</feature>
<evidence type="ECO:0000256" key="13">
    <source>
        <dbReference type="ARBA" id="ARBA00048359"/>
    </source>
</evidence>
<dbReference type="InterPro" id="IPR013155">
    <property type="entry name" value="M/V/L/I-tRNA-synth_anticd-bd"/>
</dbReference>
<dbReference type="CDD" id="cd07960">
    <property type="entry name" value="Anticodon_Ia_Ile_BEm"/>
    <property type="match status" value="1"/>
</dbReference>
<dbReference type="PATRIC" id="fig|1423802.4.peg.57"/>
<feature type="short sequence motif" description="'HIGH' region" evidence="14">
    <location>
        <begin position="84"/>
        <end position="94"/>
    </location>
</feature>
<name>A0A0R2D1V9_9LACO</name>
<dbReference type="InterPro" id="IPR023585">
    <property type="entry name" value="Ile-tRNA-ligase_type1"/>
</dbReference>
<dbReference type="EMBL" id="AYZR01000007">
    <property type="protein sequence ID" value="KRM94076.1"/>
    <property type="molecule type" value="Genomic_DNA"/>
</dbReference>
<feature type="binding site" evidence="14">
    <location>
        <position position="919"/>
    </location>
    <ligand>
        <name>Zn(2+)</name>
        <dbReference type="ChEBI" id="CHEBI:29105"/>
    </ligand>
</feature>
<dbReference type="InterPro" id="IPR033708">
    <property type="entry name" value="Anticodon_Ile_BEm"/>
</dbReference>
<evidence type="ECO:0000259" key="15">
    <source>
        <dbReference type="Pfam" id="PF00133"/>
    </source>
</evidence>
<comment type="similarity">
    <text evidence="2 14">Belongs to the class-I aminoacyl-tRNA synthetase family. IleS type 1 subfamily.</text>
</comment>
<feature type="binding site" evidence="14">
    <location>
        <position position="939"/>
    </location>
    <ligand>
        <name>Zn(2+)</name>
        <dbReference type="ChEBI" id="CHEBI:29105"/>
    </ligand>
</feature>
<dbReference type="SUPFAM" id="SSF47323">
    <property type="entry name" value="Anticodon-binding domain of a subclass of class I aminoacyl-tRNA synthetases"/>
    <property type="match status" value="1"/>
</dbReference>
<dbReference type="FunFam" id="3.40.50.620:FF:000152">
    <property type="entry name" value="Isoleucine--tRNA ligase"/>
    <property type="match status" value="1"/>
</dbReference>
<dbReference type="PANTHER" id="PTHR42765:SF1">
    <property type="entry name" value="ISOLEUCINE--TRNA LIGASE, MITOCHONDRIAL"/>
    <property type="match status" value="1"/>
</dbReference>
<evidence type="ECO:0000256" key="8">
    <source>
        <dbReference type="ARBA" id="ARBA00022833"/>
    </source>
</evidence>
<evidence type="ECO:0000256" key="11">
    <source>
        <dbReference type="ARBA" id="ARBA00023146"/>
    </source>
</evidence>
<evidence type="ECO:0000256" key="7">
    <source>
        <dbReference type="ARBA" id="ARBA00022741"/>
    </source>
</evidence>
<dbReference type="PRINTS" id="PR00984">
    <property type="entry name" value="TRNASYNTHILE"/>
</dbReference>
<dbReference type="InterPro" id="IPR002301">
    <property type="entry name" value="Ile-tRNA-ligase"/>
</dbReference>
<comment type="subunit">
    <text evidence="3 14">Monomer.</text>
</comment>
<keyword evidence="7 14" id="KW-0547">Nucleotide-binding</keyword>
<comment type="domain">
    <text evidence="14">IleRS has two distinct active sites: one for aminoacylation and one for editing. The misactivated valine is translocated from the active site to the editing site, which sterically excludes the correctly activated isoleucine. The single editing site contains two valyl binding pockets, one specific for each substrate (Val-AMP or Val-tRNA(Ile)).</text>
</comment>
<feature type="binding site" evidence="14">
    <location>
        <position position="942"/>
    </location>
    <ligand>
        <name>Zn(2+)</name>
        <dbReference type="ChEBI" id="CHEBI:29105"/>
    </ligand>
</feature>
<evidence type="ECO:0000313" key="18">
    <source>
        <dbReference type="EMBL" id="KRM94076.1"/>
    </source>
</evidence>
<protein>
    <recommendedName>
        <fullName evidence="14">Isoleucine--tRNA ligase</fullName>
        <ecNumber evidence="14">6.1.1.5</ecNumber>
    </recommendedName>
    <alternativeName>
        <fullName evidence="14">Isoleucyl-tRNA synthetase</fullName>
        <shortName evidence="14">IleRS</shortName>
    </alternativeName>
</protein>
<dbReference type="InterPro" id="IPR014729">
    <property type="entry name" value="Rossmann-like_a/b/a_fold"/>
</dbReference>
<organism evidence="18 19">
    <name type="scientific">Lentilactobacillus senioris DSM 24302 = JCM 17472</name>
    <dbReference type="NCBI Taxonomy" id="1423802"/>
    <lineage>
        <taxon>Bacteria</taxon>
        <taxon>Bacillati</taxon>
        <taxon>Bacillota</taxon>
        <taxon>Bacilli</taxon>
        <taxon>Lactobacillales</taxon>
        <taxon>Lactobacillaceae</taxon>
        <taxon>Lentilactobacillus</taxon>
    </lineage>
</organism>
<evidence type="ECO:0000256" key="12">
    <source>
        <dbReference type="ARBA" id="ARBA00025217"/>
    </source>
</evidence>
<dbReference type="EC" id="6.1.1.5" evidence="14"/>
<dbReference type="Gene3D" id="3.40.50.620">
    <property type="entry name" value="HUPs"/>
    <property type="match status" value="2"/>
</dbReference>
<keyword evidence="5 14" id="KW-0436">Ligase</keyword>
<accession>A0A0R2D1V9</accession>
<comment type="function">
    <text evidence="12 14">Catalyzes the attachment of isoleucine to tRNA(Ile). As IleRS can inadvertently accommodate and process structurally similar amino acids such as valine, to avoid such errors it has two additional distinct tRNA(Ile)-dependent editing activities. One activity is designated as 'pretransfer' editing and involves the hydrolysis of activated Val-AMP. The other activity is designated 'posttransfer' editing and involves deacylation of mischarged Val-tRNA(Ile).</text>
</comment>
<dbReference type="Gene3D" id="1.10.10.830">
    <property type="entry name" value="Ile-tRNA synthetase CP2 domain-like"/>
    <property type="match status" value="1"/>
</dbReference>
<keyword evidence="8 14" id="KW-0862">Zinc</keyword>
<dbReference type="InterPro" id="IPR009080">
    <property type="entry name" value="tRNAsynth_Ia_anticodon-bd"/>
</dbReference>
<dbReference type="HAMAP" id="MF_02002">
    <property type="entry name" value="Ile_tRNA_synth_type1"/>
    <property type="match status" value="1"/>
</dbReference>
<dbReference type="InterPro" id="IPR009008">
    <property type="entry name" value="Val/Leu/Ile-tRNA-synth_edit"/>
</dbReference>
<reference evidence="18 19" key="1">
    <citation type="journal article" date="2015" name="Genome Announc.">
        <title>Expanding the biotechnology potential of lactobacilli through comparative genomics of 213 strains and associated genera.</title>
        <authorList>
            <person name="Sun Z."/>
            <person name="Harris H.M."/>
            <person name="McCann A."/>
            <person name="Guo C."/>
            <person name="Argimon S."/>
            <person name="Zhang W."/>
            <person name="Yang X."/>
            <person name="Jeffery I.B."/>
            <person name="Cooney J.C."/>
            <person name="Kagawa T.F."/>
            <person name="Liu W."/>
            <person name="Song Y."/>
            <person name="Salvetti E."/>
            <person name="Wrobel A."/>
            <person name="Rasinkangas P."/>
            <person name="Parkhill J."/>
            <person name="Rea M.C."/>
            <person name="O'Sullivan O."/>
            <person name="Ritari J."/>
            <person name="Douillard F.P."/>
            <person name="Paul Ross R."/>
            <person name="Yang R."/>
            <person name="Briner A.E."/>
            <person name="Felis G.E."/>
            <person name="de Vos W.M."/>
            <person name="Barrangou R."/>
            <person name="Klaenhammer T.R."/>
            <person name="Caufield P.W."/>
            <person name="Cui Y."/>
            <person name="Zhang H."/>
            <person name="O'Toole P.W."/>
        </authorList>
    </citation>
    <scope>NUCLEOTIDE SEQUENCE [LARGE SCALE GENOMIC DNA]</scope>
    <source>
        <strain evidence="18 19">DSM 24302</strain>
    </source>
</reference>
<evidence type="ECO:0000256" key="5">
    <source>
        <dbReference type="ARBA" id="ARBA00022598"/>
    </source>
</evidence>
<comment type="catalytic activity">
    <reaction evidence="13 14">
        <text>tRNA(Ile) + L-isoleucine + ATP = L-isoleucyl-tRNA(Ile) + AMP + diphosphate</text>
        <dbReference type="Rhea" id="RHEA:11060"/>
        <dbReference type="Rhea" id="RHEA-COMP:9666"/>
        <dbReference type="Rhea" id="RHEA-COMP:9695"/>
        <dbReference type="ChEBI" id="CHEBI:30616"/>
        <dbReference type="ChEBI" id="CHEBI:33019"/>
        <dbReference type="ChEBI" id="CHEBI:58045"/>
        <dbReference type="ChEBI" id="CHEBI:78442"/>
        <dbReference type="ChEBI" id="CHEBI:78528"/>
        <dbReference type="ChEBI" id="CHEBI:456215"/>
        <dbReference type="EC" id="6.1.1.5"/>
    </reaction>
</comment>
<dbReference type="GO" id="GO:0005829">
    <property type="term" value="C:cytosol"/>
    <property type="evidence" value="ECO:0007669"/>
    <property type="project" value="TreeGrafter"/>
</dbReference>
<evidence type="ECO:0000256" key="10">
    <source>
        <dbReference type="ARBA" id="ARBA00022917"/>
    </source>
</evidence>
<keyword evidence="4 14" id="KW-0963">Cytoplasm</keyword>
<evidence type="ECO:0000256" key="3">
    <source>
        <dbReference type="ARBA" id="ARBA00011245"/>
    </source>
</evidence>
<evidence type="ECO:0000256" key="1">
    <source>
        <dbReference type="ARBA" id="ARBA00004496"/>
    </source>
</evidence>
<comment type="caution">
    <text evidence="18">The sequence shown here is derived from an EMBL/GenBank/DDBJ whole genome shotgun (WGS) entry which is preliminary data.</text>
</comment>
<feature type="domain" description="Methionyl/Valyl/Leucyl/Isoleucyl-tRNA synthetase anticodon-binding" evidence="17">
    <location>
        <begin position="708"/>
        <end position="859"/>
    </location>
</feature>
<dbReference type="CDD" id="cd00818">
    <property type="entry name" value="IleRS_core"/>
    <property type="match status" value="1"/>
</dbReference>
<dbReference type="GO" id="GO:0002161">
    <property type="term" value="F:aminoacyl-tRNA deacylase activity"/>
    <property type="evidence" value="ECO:0007669"/>
    <property type="project" value="InterPro"/>
</dbReference>
<feature type="domain" description="Zinc finger FPG/IleRS-type" evidence="16">
    <location>
        <begin position="916"/>
        <end position="944"/>
    </location>
</feature>
<dbReference type="InterPro" id="IPR001412">
    <property type="entry name" value="aa-tRNA-synth_I_CS"/>
</dbReference>
<keyword evidence="6 14" id="KW-0479">Metal-binding</keyword>
<dbReference type="PROSITE" id="PS00178">
    <property type="entry name" value="AA_TRNA_LIGASE_I"/>
    <property type="match status" value="1"/>
</dbReference>
<keyword evidence="11 14" id="KW-0030">Aminoacyl-tRNA synthetase</keyword>
<evidence type="ECO:0000256" key="14">
    <source>
        <dbReference type="HAMAP-Rule" id="MF_02002"/>
    </source>
</evidence>
<dbReference type="SUPFAM" id="SSF50677">
    <property type="entry name" value="ValRS/IleRS/LeuRS editing domain"/>
    <property type="match status" value="1"/>
</dbReference>
<evidence type="ECO:0000259" key="17">
    <source>
        <dbReference type="Pfam" id="PF08264"/>
    </source>
</evidence>
<evidence type="ECO:0000259" key="16">
    <source>
        <dbReference type="Pfam" id="PF06827"/>
    </source>
</evidence>
<feature type="domain" description="Aminoacyl-tRNA synthetase class Ia" evidence="15">
    <location>
        <begin position="54"/>
        <end position="664"/>
    </location>
</feature>
<dbReference type="FunFam" id="1.10.10.830:FF:000001">
    <property type="entry name" value="Isoleucine--tRNA ligase"/>
    <property type="match status" value="1"/>
</dbReference>
<keyword evidence="10 14" id="KW-0648">Protein biosynthesis</keyword>
<proteinExistence type="inferred from homology"/>
<dbReference type="InterPro" id="IPR050081">
    <property type="entry name" value="Ile-tRNA_ligase"/>
</dbReference>
<evidence type="ECO:0000256" key="4">
    <source>
        <dbReference type="ARBA" id="ARBA00022490"/>
    </source>
</evidence>
<dbReference type="AlphaFoldDB" id="A0A0R2D1V9"/>
<dbReference type="GO" id="GO:0008270">
    <property type="term" value="F:zinc ion binding"/>
    <property type="evidence" value="ECO:0007669"/>
    <property type="project" value="UniProtKB-UniRule"/>
</dbReference>
<dbReference type="GO" id="GO:0000049">
    <property type="term" value="F:tRNA binding"/>
    <property type="evidence" value="ECO:0007669"/>
    <property type="project" value="InterPro"/>
</dbReference>
<dbReference type="Pfam" id="PF06827">
    <property type="entry name" value="zf-FPG_IleRS"/>
    <property type="match status" value="1"/>
</dbReference>
<comment type="subcellular location">
    <subcellularLocation>
        <location evidence="1 14">Cytoplasm</location>
    </subcellularLocation>
</comment>
<dbReference type="InterPro" id="IPR002300">
    <property type="entry name" value="aa-tRNA-synth_Ia"/>
</dbReference>
<dbReference type="Pfam" id="PF08264">
    <property type="entry name" value="Anticodon_1"/>
    <property type="match status" value="1"/>
</dbReference>
<feature type="binding site" evidence="14">
    <location>
        <position position="922"/>
    </location>
    <ligand>
        <name>Zn(2+)</name>
        <dbReference type="ChEBI" id="CHEBI:29105"/>
    </ligand>
</feature>
<dbReference type="Pfam" id="PF00133">
    <property type="entry name" value="tRNA-synt_1"/>
    <property type="match status" value="1"/>
</dbReference>
<dbReference type="FunFam" id="1.10.730.20:FF:000001">
    <property type="entry name" value="Isoleucine--tRNA ligase"/>
    <property type="match status" value="1"/>
</dbReference>
<dbReference type="NCBIfam" id="TIGR00392">
    <property type="entry name" value="ileS"/>
    <property type="match status" value="1"/>
</dbReference>
<dbReference type="PANTHER" id="PTHR42765">
    <property type="entry name" value="SOLEUCYL-TRNA SYNTHETASE"/>
    <property type="match status" value="1"/>
</dbReference>
<evidence type="ECO:0000313" key="19">
    <source>
        <dbReference type="Proteomes" id="UP000051256"/>
    </source>
</evidence>
<dbReference type="GO" id="GO:0004822">
    <property type="term" value="F:isoleucine-tRNA ligase activity"/>
    <property type="evidence" value="ECO:0007669"/>
    <property type="project" value="UniProtKB-UniRule"/>
</dbReference>
<evidence type="ECO:0000256" key="6">
    <source>
        <dbReference type="ARBA" id="ARBA00022723"/>
    </source>
</evidence>
<feature type="short sequence motif" description="'KMSKS' region" evidence="14">
    <location>
        <begin position="625"/>
        <end position="629"/>
    </location>
</feature>